<comment type="similarity">
    <text evidence="2">Belongs to the peptidase S1 family. CLIP subfamily.</text>
</comment>
<dbReference type="InterPro" id="IPR018114">
    <property type="entry name" value="TRYPSIN_HIS"/>
</dbReference>
<dbReference type="GO" id="GO:0006508">
    <property type="term" value="P:proteolysis"/>
    <property type="evidence" value="ECO:0007669"/>
    <property type="project" value="UniProtKB-KW"/>
</dbReference>
<dbReference type="InterPro" id="IPR051487">
    <property type="entry name" value="Ser/Thr_Proteases_Immune/Dev"/>
</dbReference>
<evidence type="ECO:0000313" key="7">
    <source>
        <dbReference type="Proteomes" id="UP000005408"/>
    </source>
</evidence>
<dbReference type="EnsemblMetazoa" id="G15069.18">
    <property type="protein sequence ID" value="G15069.18:cds"/>
    <property type="gene ID" value="G15069"/>
</dbReference>
<dbReference type="SMART" id="SM00020">
    <property type="entry name" value="Tryp_SPc"/>
    <property type="match status" value="1"/>
</dbReference>
<keyword evidence="4" id="KW-0732">Signal</keyword>
<dbReference type="PANTHER" id="PTHR24256">
    <property type="entry name" value="TRYPTASE-RELATED"/>
    <property type="match status" value="1"/>
</dbReference>
<dbReference type="Proteomes" id="UP000005408">
    <property type="component" value="Unassembled WGS sequence"/>
</dbReference>
<feature type="signal peptide" evidence="4">
    <location>
        <begin position="1"/>
        <end position="21"/>
    </location>
</feature>
<dbReference type="SUPFAM" id="SSF50494">
    <property type="entry name" value="Trypsin-like serine proteases"/>
    <property type="match status" value="1"/>
</dbReference>
<keyword evidence="3" id="KW-0645">Protease</keyword>
<evidence type="ECO:0000256" key="2">
    <source>
        <dbReference type="ARBA" id="ARBA00024195"/>
    </source>
</evidence>
<feature type="domain" description="Peptidase S1" evidence="5">
    <location>
        <begin position="28"/>
        <end position="304"/>
    </location>
</feature>
<keyword evidence="1" id="KW-1015">Disulfide bond</keyword>
<dbReference type="InterPro" id="IPR001254">
    <property type="entry name" value="Trypsin_dom"/>
</dbReference>
<dbReference type="Gene3D" id="2.40.10.10">
    <property type="entry name" value="Trypsin-like serine proteases"/>
    <property type="match status" value="1"/>
</dbReference>
<evidence type="ECO:0000256" key="4">
    <source>
        <dbReference type="SAM" id="SignalP"/>
    </source>
</evidence>
<protein>
    <recommendedName>
        <fullName evidence="5">Peptidase S1 domain-containing protein</fullName>
    </recommendedName>
</protein>
<dbReference type="PRINTS" id="PR00722">
    <property type="entry name" value="CHYMOTRYPSIN"/>
</dbReference>
<dbReference type="PROSITE" id="PS00134">
    <property type="entry name" value="TRYPSIN_HIS"/>
    <property type="match status" value="1"/>
</dbReference>
<dbReference type="PROSITE" id="PS50240">
    <property type="entry name" value="TRYPSIN_DOM"/>
    <property type="match status" value="1"/>
</dbReference>
<dbReference type="Pfam" id="PF00089">
    <property type="entry name" value="Trypsin"/>
    <property type="match status" value="1"/>
</dbReference>
<dbReference type="OrthoDB" id="10002959at2759"/>
<dbReference type="InterPro" id="IPR001314">
    <property type="entry name" value="Peptidase_S1A"/>
</dbReference>
<reference evidence="6" key="1">
    <citation type="submission" date="2022-08" db="UniProtKB">
        <authorList>
            <consortium name="EnsemblMetazoa"/>
        </authorList>
    </citation>
    <scope>IDENTIFICATION</scope>
    <source>
        <strain evidence="6">05x7-T-G4-1.051#20</strain>
    </source>
</reference>
<dbReference type="CDD" id="cd00190">
    <property type="entry name" value="Tryp_SPc"/>
    <property type="match status" value="1"/>
</dbReference>
<dbReference type="GO" id="GO:0004252">
    <property type="term" value="F:serine-type endopeptidase activity"/>
    <property type="evidence" value="ECO:0007669"/>
    <property type="project" value="InterPro"/>
</dbReference>
<name>A0A8W8IP75_MAGGI</name>
<dbReference type="AlphaFoldDB" id="A0A8W8IP75"/>
<dbReference type="InterPro" id="IPR009003">
    <property type="entry name" value="Peptidase_S1_PA"/>
</dbReference>
<dbReference type="InterPro" id="IPR043504">
    <property type="entry name" value="Peptidase_S1_PA_chymotrypsin"/>
</dbReference>
<proteinExistence type="inferred from homology"/>
<dbReference type="OMA" id="WINSVIS"/>
<dbReference type="PROSITE" id="PS00135">
    <property type="entry name" value="TRYPSIN_SER"/>
    <property type="match status" value="1"/>
</dbReference>
<keyword evidence="3" id="KW-0720">Serine protease</keyword>
<evidence type="ECO:0000256" key="3">
    <source>
        <dbReference type="RuleBase" id="RU363034"/>
    </source>
</evidence>
<keyword evidence="3" id="KW-0378">Hydrolase</keyword>
<evidence type="ECO:0000256" key="1">
    <source>
        <dbReference type="ARBA" id="ARBA00023157"/>
    </source>
</evidence>
<feature type="chain" id="PRO_5036482293" description="Peptidase S1 domain-containing protein" evidence="4">
    <location>
        <begin position="22"/>
        <end position="305"/>
    </location>
</feature>
<evidence type="ECO:0000313" key="6">
    <source>
        <dbReference type="EnsemblMetazoa" id="G15069.18:cds"/>
    </source>
</evidence>
<organism evidence="6 7">
    <name type="scientific">Magallana gigas</name>
    <name type="common">Pacific oyster</name>
    <name type="synonym">Crassostrea gigas</name>
    <dbReference type="NCBI Taxonomy" id="29159"/>
    <lineage>
        <taxon>Eukaryota</taxon>
        <taxon>Metazoa</taxon>
        <taxon>Spiralia</taxon>
        <taxon>Lophotrochozoa</taxon>
        <taxon>Mollusca</taxon>
        <taxon>Bivalvia</taxon>
        <taxon>Autobranchia</taxon>
        <taxon>Pteriomorphia</taxon>
        <taxon>Ostreida</taxon>
        <taxon>Ostreoidea</taxon>
        <taxon>Ostreidae</taxon>
        <taxon>Magallana</taxon>
    </lineage>
</organism>
<keyword evidence="7" id="KW-1185">Reference proteome</keyword>
<dbReference type="InterPro" id="IPR033116">
    <property type="entry name" value="TRYPSIN_SER"/>
</dbReference>
<sequence>MFKHSIILALLSLWMAHQGDGLSRQKRVIGGKMAGDGEWPWLVSLHGEVVTKKLFWFIPIPIAHKHFVCGGSVLNDRWILTAAHCFYDRNGGSEKRNPSNWEAKLASASLKSNPLEKIKNFLGKLFDKESWRYWEVDVDRIVLHPQYSDNNFWEHDLALVRLSRSVPSGPKYDKIKRVILPSVDNASFPGIGDDCVMKGWGCKAGGAKLSFVAHSVSLPVYDRKSCAQIYGTSDIGKRICAGYLHNGKGICKGDSGGPLTCRDNDGRWIQVGVASFSSRDKPGNYPAVFTRVSAYLDWINKTIKG</sequence>
<accession>A0A8W8IP75</accession>
<evidence type="ECO:0000259" key="5">
    <source>
        <dbReference type="PROSITE" id="PS50240"/>
    </source>
</evidence>